<evidence type="ECO:0000256" key="3">
    <source>
        <dbReference type="ARBA" id="ARBA00022827"/>
    </source>
</evidence>
<dbReference type="EMBL" id="LN714494">
    <property type="protein sequence ID" value="CEL72726.1"/>
    <property type="molecule type" value="Genomic_DNA"/>
</dbReference>
<keyword evidence="6" id="KW-0560">Oxidoreductase</keyword>
<dbReference type="GO" id="GO:0016709">
    <property type="term" value="F:oxidoreductase activity, acting on paired donors, with incorporation or reduction of molecular oxygen, NAD(P)H as one donor, and incorporation of one atom of oxygen"/>
    <property type="evidence" value="ECO:0007669"/>
    <property type="project" value="UniProtKB-ARBA"/>
</dbReference>
<keyword evidence="3" id="KW-0274">FAD</keyword>
<keyword evidence="6" id="KW-0503">Monooxygenase</keyword>
<feature type="compositionally biased region" description="Basic and acidic residues" evidence="4">
    <location>
        <begin position="417"/>
        <end position="427"/>
    </location>
</feature>
<feature type="compositionally biased region" description="Low complexity" evidence="4">
    <location>
        <begin position="1208"/>
        <end position="1218"/>
    </location>
</feature>
<proteinExistence type="predicted"/>
<dbReference type="InterPro" id="IPR050641">
    <property type="entry name" value="RIFMO-like"/>
</dbReference>
<feature type="compositionally biased region" description="Basic and acidic residues" evidence="4">
    <location>
        <begin position="437"/>
        <end position="448"/>
    </location>
</feature>
<dbReference type="InterPro" id="IPR036188">
    <property type="entry name" value="FAD/NAD-bd_sf"/>
</dbReference>
<feature type="region of interest" description="Disordered" evidence="4">
    <location>
        <begin position="717"/>
        <end position="763"/>
    </location>
</feature>
<feature type="region of interest" description="Disordered" evidence="4">
    <location>
        <begin position="644"/>
        <end position="686"/>
    </location>
</feature>
<dbReference type="Pfam" id="PF01494">
    <property type="entry name" value="FAD_binding_3"/>
    <property type="match status" value="3"/>
</dbReference>
<feature type="compositionally biased region" description="Low complexity" evidence="4">
    <location>
        <begin position="1254"/>
        <end position="1266"/>
    </location>
</feature>
<feature type="region of interest" description="Disordered" evidence="4">
    <location>
        <begin position="1192"/>
        <end position="1266"/>
    </location>
</feature>
<evidence type="ECO:0000259" key="5">
    <source>
        <dbReference type="Pfam" id="PF01494"/>
    </source>
</evidence>
<feature type="region of interest" description="Disordered" evidence="4">
    <location>
        <begin position="37"/>
        <end position="76"/>
    </location>
</feature>
<feature type="compositionally biased region" description="Basic and acidic residues" evidence="4">
    <location>
        <begin position="733"/>
        <end position="757"/>
    </location>
</feature>
<name>A0A0F7UW91_TOXGV</name>
<dbReference type="Gene3D" id="3.50.50.60">
    <property type="entry name" value="FAD/NAD(P)-binding domain"/>
    <property type="match status" value="3"/>
</dbReference>
<comment type="cofactor">
    <cofactor evidence="1">
        <name>FAD</name>
        <dbReference type="ChEBI" id="CHEBI:57692"/>
    </cofactor>
</comment>
<evidence type="ECO:0000256" key="2">
    <source>
        <dbReference type="ARBA" id="ARBA00022630"/>
    </source>
</evidence>
<feature type="compositionally biased region" description="Polar residues" evidence="4">
    <location>
        <begin position="717"/>
        <end position="727"/>
    </location>
</feature>
<dbReference type="GO" id="GO:0071949">
    <property type="term" value="F:FAD binding"/>
    <property type="evidence" value="ECO:0007669"/>
    <property type="project" value="InterPro"/>
</dbReference>
<gene>
    <name evidence="6" type="ORF">BN1205_087180</name>
</gene>
<organism evidence="6">
    <name type="scientific">Toxoplasma gondii (strain ATCC 50861 / VEG)</name>
    <dbReference type="NCBI Taxonomy" id="432359"/>
    <lineage>
        <taxon>Eukaryota</taxon>
        <taxon>Sar</taxon>
        <taxon>Alveolata</taxon>
        <taxon>Apicomplexa</taxon>
        <taxon>Conoidasida</taxon>
        <taxon>Coccidia</taxon>
        <taxon>Eucoccidiorida</taxon>
        <taxon>Eimeriorina</taxon>
        <taxon>Sarcocystidae</taxon>
        <taxon>Toxoplasma</taxon>
    </lineage>
</organism>
<evidence type="ECO:0000256" key="1">
    <source>
        <dbReference type="ARBA" id="ARBA00001974"/>
    </source>
</evidence>
<evidence type="ECO:0000256" key="4">
    <source>
        <dbReference type="SAM" id="MobiDB-lite"/>
    </source>
</evidence>
<protein>
    <submittedName>
        <fullName evidence="6">FAD-depdendent monooxygenase, putative</fullName>
    </submittedName>
</protein>
<evidence type="ECO:0000313" key="6">
    <source>
        <dbReference type="EMBL" id="CEL72726.1"/>
    </source>
</evidence>
<feature type="compositionally biased region" description="Basic residues" evidence="4">
    <location>
        <begin position="323"/>
        <end position="335"/>
    </location>
</feature>
<feature type="compositionally biased region" description="Low complexity" evidence="4">
    <location>
        <begin position="63"/>
        <end position="73"/>
    </location>
</feature>
<feature type="domain" description="FAD-binding" evidence="5">
    <location>
        <begin position="140"/>
        <end position="314"/>
    </location>
</feature>
<feature type="region of interest" description="Disordered" evidence="4">
    <location>
        <begin position="311"/>
        <end position="465"/>
    </location>
</feature>
<dbReference type="PANTHER" id="PTHR43004">
    <property type="entry name" value="TRK SYSTEM POTASSIUM UPTAKE PROTEIN"/>
    <property type="match status" value="1"/>
</dbReference>
<feature type="region of interest" description="Disordered" evidence="4">
    <location>
        <begin position="1278"/>
        <end position="1306"/>
    </location>
</feature>
<feature type="domain" description="FAD-binding" evidence="5">
    <location>
        <begin position="526"/>
        <end position="569"/>
    </location>
</feature>
<dbReference type="InterPro" id="IPR002938">
    <property type="entry name" value="FAD-bd"/>
</dbReference>
<dbReference type="SUPFAM" id="SSF51905">
    <property type="entry name" value="FAD/NAD(P)-binding domain"/>
    <property type="match status" value="2"/>
</dbReference>
<sequence>MRTSNSDAMSDDAGLRAAVGLAKEAAARQLAAEKLETESENYRTRNYQTNDSQRGYSHEDAAVSRASSFSSSYDSEDRSLSRYSFSSSFLDHEDDSYGFSSNASESSFQSSCAGEPQTEAESFYARPEEGDMCSAIPSQVDVVIVGAGPAGLTLAIDCQRQGLSYLCVDVRQDVSLESRSILLHPRTLEIMQDLGVAEALILRGIRLRGLRMFLNGALASETPLGPLVVPPQPSGQALASLPSALLCGSASGARHPFSPFPGGSSLSSSSTPFPYAVVVDQSVVEAVLRDKLRRLGGHVHRPVAVWRLEHQDTEEPSSFPVPLHRRRKHHSRRRRPYAEPPRGRSLERASRSPREDCASPDDREPHAADAAFSSLSEDPSSAEKERQPARESASVENEAPRAGAREADPEGQPAAGERGEEAREMFVRHSASMQQPREGRGQDGEFHRGKATPGDVQVKPGERRRFTTTAEPKCWRSAQEGPAPVATGFLINEEREDEEDVEGYPVIVHLAKLSDAFGSDDPAFISVRCRYVVGCDGAKSMIRKASSISFDGASRPSEFLLADVSLDWSALAGGLDHQEASSLSDPSMVVPDAAALEREAALASLHQLLQNSPLDCLNLFLSGEGSMFLAPLLPPFFQLPRRCPESSASSPTLAVSDNGDSDGGRGDTGSDEETGARSGCDREKEGGLGRAGALLAHTEASGNLRWRLIALRDSSEGLSSCQPSSGNAAMRGHSRDADRADANAADSDRGLCSERRKGTTGTSAAVSSDEVVQFIEKMIPGTCVRRIHWSCAYASGSRLATRFKQRRCFLAGDAAHAHPPFFSEGLNLGIQDVYNLGWKLGSVLKGGASTRLLESYHRERHQIAQEVMARAGRTLNFIFGSAGKPSFLSRCVLKFMGPLLSRLPALADAVSRNLSVIDVTYQAPTDVLGVAGTTPYASLEPGMQVPDCLVKVTEIFPERTPLPPPAPPTYLYELLGSSQHVLLLHLLLLPAGSRVKNVFGCEMPGAPLAVFICAIFCRLFSLSARYNATCFSALMRLARLATLASSERRGGTSEGFLRALPRTDWLYAAAASHLRASQRDKSRERKTSGCLRIIWCVHGTLAPPHTVATATSITTALPRETVVGLSRGGASFSSSRSFSFLRRFSSASIVAPHRPFLPLFGIGEVSAAGGEHGKQSFFSLLTSERAKAAYPSSSGFESGDALDTNGQSHSVASSVHSASSREEATEADSGGGASDVGSPKDGDDAAAQARSLDSSGEGSRFSGSLGSFSEGVLGQLDDRRRDASPGMAPTYGDSLPFSNRPSDEELGGTSTFLMRRRLLDLLPSGILSQLQGPQSPHPSLLLVDFVDELSTKFGLKLAAPGSAYADTRSGAFTLIRPDGHVAQGGYVGDAVASRGLLDYFMNYF</sequence>
<feature type="compositionally biased region" description="Polar residues" evidence="4">
    <location>
        <begin position="646"/>
        <end position="655"/>
    </location>
</feature>
<reference evidence="6" key="1">
    <citation type="journal article" date="2015" name="PLoS ONE">
        <title>Comprehensive Evaluation of Toxoplasma gondii VEG and Neospora caninum LIV Genomes with Tachyzoite Stage Transcriptome and Proteome Defines Novel Transcript Features.</title>
        <authorList>
            <person name="Ramaprasad A."/>
            <person name="Mourier T."/>
            <person name="Naeem R."/>
            <person name="Malas T.B."/>
            <person name="Moussa E."/>
            <person name="Panigrahi A."/>
            <person name="Vermont S.J."/>
            <person name="Otto T.D."/>
            <person name="Wastling J."/>
            <person name="Pain A."/>
        </authorList>
    </citation>
    <scope>NUCLEOTIDE SEQUENCE</scope>
    <source>
        <strain evidence="6">VEG</strain>
    </source>
</reference>
<accession>A0A0F7UW91</accession>
<feature type="compositionally biased region" description="Basic and acidic residues" evidence="4">
    <location>
        <begin position="341"/>
        <end position="367"/>
    </location>
</feature>
<dbReference type="Gene3D" id="3.30.70.2450">
    <property type="match status" value="2"/>
</dbReference>
<keyword evidence="2" id="KW-0285">Flavoprotein</keyword>
<feature type="compositionally biased region" description="Polar residues" evidence="4">
    <location>
        <begin position="44"/>
        <end position="55"/>
    </location>
</feature>
<dbReference type="PANTHER" id="PTHR43004:SF19">
    <property type="entry name" value="BINDING MONOOXYGENASE, PUTATIVE (JCVI)-RELATED"/>
    <property type="match status" value="1"/>
</dbReference>
<feature type="domain" description="FAD-binding" evidence="5">
    <location>
        <begin position="756"/>
        <end position="870"/>
    </location>
</feature>